<reference evidence="1 2" key="1">
    <citation type="submission" date="2024-06" db="EMBL/GenBank/DDBJ databases">
        <title>Genomic Encyclopedia of Type Strains, Phase IV (KMG-IV): sequencing the most valuable type-strain genomes for metagenomic binning, comparative biology and taxonomic classification.</title>
        <authorList>
            <person name="Goeker M."/>
        </authorList>
    </citation>
    <scope>NUCLEOTIDE SEQUENCE [LARGE SCALE GENOMIC DNA]</scope>
    <source>
        <strain evidence="1 2">DSM 23649</strain>
    </source>
</reference>
<gene>
    <name evidence="1" type="ORF">ABID23_000658</name>
</gene>
<organism evidence="1 2">
    <name type="scientific">Bartonella silvatica</name>
    <dbReference type="NCBI Taxonomy" id="357760"/>
    <lineage>
        <taxon>Bacteria</taxon>
        <taxon>Pseudomonadati</taxon>
        <taxon>Pseudomonadota</taxon>
        <taxon>Alphaproteobacteria</taxon>
        <taxon>Hyphomicrobiales</taxon>
        <taxon>Bartonellaceae</taxon>
        <taxon>Bartonella</taxon>
    </lineage>
</organism>
<evidence type="ECO:0000313" key="1">
    <source>
        <dbReference type="EMBL" id="MET3589574.1"/>
    </source>
</evidence>
<proteinExistence type="predicted"/>
<keyword evidence="2" id="KW-1185">Reference proteome</keyword>
<accession>A0ABV2HGA0</accession>
<protein>
    <submittedName>
        <fullName evidence="1">Uncharacterized protein</fullName>
    </submittedName>
</protein>
<sequence>MQSQLYHDCCLETCFIKALSSIYCWHILRFMALFLPKRGRVFVIAYQSIFQINAIACFMKNI</sequence>
<dbReference type="Proteomes" id="UP001549086">
    <property type="component" value="Unassembled WGS sequence"/>
</dbReference>
<comment type="caution">
    <text evidence="1">The sequence shown here is derived from an EMBL/GenBank/DDBJ whole genome shotgun (WGS) entry which is preliminary data.</text>
</comment>
<evidence type="ECO:0000313" key="2">
    <source>
        <dbReference type="Proteomes" id="UP001549086"/>
    </source>
</evidence>
<name>A0ABV2HGA0_9HYPH</name>
<dbReference type="EMBL" id="JBEPLI010000004">
    <property type="protein sequence ID" value="MET3589574.1"/>
    <property type="molecule type" value="Genomic_DNA"/>
</dbReference>